<dbReference type="EMBL" id="MKHE01000013">
    <property type="protein sequence ID" value="OWK08838.1"/>
    <property type="molecule type" value="Genomic_DNA"/>
</dbReference>
<feature type="domain" description="Protein kinase" evidence="14">
    <location>
        <begin position="1"/>
        <end position="232"/>
    </location>
</feature>
<keyword evidence="3" id="KW-0723">Serine/threonine-protein kinase</keyword>
<dbReference type="Gene3D" id="1.10.510.10">
    <property type="entry name" value="Transferase(Phosphotransferase) domain 1"/>
    <property type="match status" value="2"/>
</dbReference>
<dbReference type="Pfam" id="PF00069">
    <property type="entry name" value="Pkinase"/>
    <property type="match status" value="1"/>
</dbReference>
<evidence type="ECO:0000256" key="11">
    <source>
        <dbReference type="ARBA" id="ARBA00047811"/>
    </source>
</evidence>
<evidence type="ECO:0000256" key="2">
    <source>
        <dbReference type="ARBA" id="ARBA00012425"/>
    </source>
</evidence>
<evidence type="ECO:0000256" key="6">
    <source>
        <dbReference type="ARBA" id="ARBA00022777"/>
    </source>
</evidence>
<evidence type="ECO:0000256" key="4">
    <source>
        <dbReference type="ARBA" id="ARBA00022679"/>
    </source>
</evidence>
<dbReference type="PANTHER" id="PTHR24056:SF171">
    <property type="entry name" value="CYCLIN-DEPENDENT KINASE 20"/>
    <property type="match status" value="1"/>
</dbReference>
<evidence type="ECO:0000256" key="5">
    <source>
        <dbReference type="ARBA" id="ARBA00022741"/>
    </source>
</evidence>
<evidence type="ECO:0000256" key="8">
    <source>
        <dbReference type="ARBA" id="ARBA00035711"/>
    </source>
</evidence>
<dbReference type="InterPro" id="IPR000719">
    <property type="entry name" value="Prot_kinase_dom"/>
</dbReference>
<dbReference type="PROSITE" id="PS00108">
    <property type="entry name" value="PROTEIN_KINASE_ST"/>
    <property type="match status" value="1"/>
</dbReference>
<proteinExistence type="inferred from homology"/>
<keyword evidence="16" id="KW-1185">Reference proteome</keyword>
<evidence type="ECO:0000256" key="10">
    <source>
        <dbReference type="ARBA" id="ARBA00035723"/>
    </source>
</evidence>
<dbReference type="InterPro" id="IPR011009">
    <property type="entry name" value="Kinase-like_dom_sf"/>
</dbReference>
<evidence type="ECO:0000256" key="7">
    <source>
        <dbReference type="ARBA" id="ARBA00022840"/>
    </source>
</evidence>
<feature type="compositionally biased region" description="Pro residues" evidence="13">
    <location>
        <begin position="246"/>
        <end position="261"/>
    </location>
</feature>
<dbReference type="SMART" id="SM00220">
    <property type="entry name" value="S_TKc"/>
    <property type="match status" value="1"/>
</dbReference>
<evidence type="ECO:0000256" key="13">
    <source>
        <dbReference type="SAM" id="MobiDB-lite"/>
    </source>
</evidence>
<dbReference type="Proteomes" id="UP000242450">
    <property type="component" value="Chromosome 13"/>
</dbReference>
<evidence type="ECO:0000313" key="15">
    <source>
        <dbReference type="EMBL" id="OWK08838.1"/>
    </source>
</evidence>
<dbReference type="FunFam" id="1.10.510.10:FF:000952">
    <property type="entry name" value="cyclin-dependent kinase 20 isoform X4"/>
    <property type="match status" value="1"/>
</dbReference>
<keyword evidence="7" id="KW-0067">ATP-binding</keyword>
<organism evidence="15 16">
    <name type="scientific">Cervus elaphus hippelaphus</name>
    <name type="common">European red deer</name>
    <dbReference type="NCBI Taxonomy" id="46360"/>
    <lineage>
        <taxon>Eukaryota</taxon>
        <taxon>Metazoa</taxon>
        <taxon>Chordata</taxon>
        <taxon>Craniata</taxon>
        <taxon>Vertebrata</taxon>
        <taxon>Euteleostomi</taxon>
        <taxon>Mammalia</taxon>
        <taxon>Eutheria</taxon>
        <taxon>Laurasiatheria</taxon>
        <taxon>Artiodactyla</taxon>
        <taxon>Ruminantia</taxon>
        <taxon>Pecora</taxon>
        <taxon>Cervidae</taxon>
        <taxon>Cervinae</taxon>
        <taxon>Cervus</taxon>
    </lineage>
</organism>
<evidence type="ECO:0000313" key="16">
    <source>
        <dbReference type="Proteomes" id="UP000242450"/>
    </source>
</evidence>
<comment type="catalytic activity">
    <reaction evidence="11">
        <text>L-threonyl-[protein] + ATP = O-phospho-L-threonyl-[protein] + ADP + H(+)</text>
        <dbReference type="Rhea" id="RHEA:46608"/>
        <dbReference type="Rhea" id="RHEA-COMP:11060"/>
        <dbReference type="Rhea" id="RHEA-COMP:11605"/>
        <dbReference type="ChEBI" id="CHEBI:15378"/>
        <dbReference type="ChEBI" id="CHEBI:30013"/>
        <dbReference type="ChEBI" id="CHEBI:30616"/>
        <dbReference type="ChEBI" id="CHEBI:61977"/>
        <dbReference type="ChEBI" id="CHEBI:456216"/>
        <dbReference type="EC" id="2.7.11.22"/>
    </reaction>
</comment>
<comment type="catalytic activity">
    <reaction evidence="12">
        <text>L-seryl-[protein] + ATP = O-phospho-L-seryl-[protein] + ADP + H(+)</text>
        <dbReference type="Rhea" id="RHEA:17989"/>
        <dbReference type="Rhea" id="RHEA-COMP:9863"/>
        <dbReference type="Rhea" id="RHEA-COMP:11604"/>
        <dbReference type="ChEBI" id="CHEBI:15378"/>
        <dbReference type="ChEBI" id="CHEBI:29999"/>
        <dbReference type="ChEBI" id="CHEBI:30616"/>
        <dbReference type="ChEBI" id="CHEBI:83421"/>
        <dbReference type="ChEBI" id="CHEBI:456216"/>
        <dbReference type="EC" id="2.7.11.22"/>
    </reaction>
</comment>
<dbReference type="GO" id="GO:0005524">
    <property type="term" value="F:ATP binding"/>
    <property type="evidence" value="ECO:0007669"/>
    <property type="project" value="UniProtKB-KW"/>
</dbReference>
<evidence type="ECO:0000256" key="12">
    <source>
        <dbReference type="ARBA" id="ARBA00048367"/>
    </source>
</evidence>
<sequence>MQQVALRRLEDRIPNQVLRKIRALQEIEDSQLGSWRPCSHVAQASCWPSSSCCQIWLVVRHTQRPLPQAQVKSYLQMLPKGVAFCHANNVVHRDLKPANLLISASGLLKVADFGLARVFSPDDNRLHTHQVATRWYRAPELLYGTRQYDQGENDIEQLCCVLGILGTPSRQGWPQITELPDYKIFKEHPPAPLEEVLPYASPQALDLLGRFLLCPPQQRISASQALLHHCFFTAALPVHPSELPIPQGPGGPAPKAHPGPPHVHDFHVDRPLEDADWKLLDSAIGSAYEEEPEIIYRNSAFIIPHDPDGCALLSRLVYAQQGTEVPPKHHQHGLSRGIVEEASESFKNTEIDMTSEQAKDIQARLFLSHLECNVFKLDENSHALYLDQAPGQKAALSKANNQKAIHTPEQLMQNHRQNLTPNKSSEIAEISINCLTDSGPAEVNTQSYLATVNLKTATFLRNGSKGRRQIQMGIKSLMVPDYALEEFKEMALIEKALNVDRLAEELTEAAHLSNPQTSQNP</sequence>
<keyword evidence="4" id="KW-0808">Transferase</keyword>
<dbReference type="GO" id="GO:0005634">
    <property type="term" value="C:nucleus"/>
    <property type="evidence" value="ECO:0007669"/>
    <property type="project" value="TreeGrafter"/>
</dbReference>
<dbReference type="SUPFAM" id="SSF56112">
    <property type="entry name" value="Protein kinase-like (PK-like)"/>
    <property type="match status" value="1"/>
</dbReference>
<name>A0A212CS52_CEREH</name>
<protein>
    <recommendedName>
        <fullName evidence="8">Cyclin-dependent kinase 20</fullName>
        <ecNumber evidence="2">2.7.11.22</ecNumber>
    </recommendedName>
    <alternativeName>
        <fullName evidence="9">Cell cycle-related kinase</fullName>
    </alternativeName>
    <alternativeName>
        <fullName evidence="10">Cell division protein kinase 20</fullName>
    </alternativeName>
</protein>
<reference evidence="15 16" key="1">
    <citation type="journal article" date="2018" name="Mol. Genet. Genomics">
        <title>The red deer Cervus elaphus genome CerEla1.0: sequencing, annotating, genes, and chromosomes.</title>
        <authorList>
            <person name="Bana N.A."/>
            <person name="Nyiri A."/>
            <person name="Nagy J."/>
            <person name="Frank K."/>
            <person name="Nagy T."/>
            <person name="Steger V."/>
            <person name="Schiller M."/>
            <person name="Lakatos P."/>
            <person name="Sugar L."/>
            <person name="Horn P."/>
            <person name="Barta E."/>
            <person name="Orosz L."/>
        </authorList>
    </citation>
    <scope>NUCLEOTIDE SEQUENCE [LARGE SCALE GENOMIC DNA]</scope>
    <source>
        <strain evidence="15">Hungarian</strain>
    </source>
</reference>
<dbReference type="EC" id="2.7.11.22" evidence="2"/>
<feature type="region of interest" description="Disordered" evidence="13">
    <location>
        <begin position="242"/>
        <end position="265"/>
    </location>
</feature>
<evidence type="ECO:0000256" key="3">
    <source>
        <dbReference type="ARBA" id="ARBA00022527"/>
    </source>
</evidence>
<evidence type="ECO:0000259" key="14">
    <source>
        <dbReference type="PROSITE" id="PS50011"/>
    </source>
</evidence>
<dbReference type="InterPro" id="IPR008271">
    <property type="entry name" value="Ser/Thr_kinase_AS"/>
</dbReference>
<gene>
    <name evidence="15" type="ORF">Celaphus_00015389</name>
</gene>
<keyword evidence="6" id="KW-0418">Kinase</keyword>
<keyword evidence="5" id="KW-0547">Nucleotide-binding</keyword>
<dbReference type="OrthoDB" id="63265at2759"/>
<accession>A0A212CS52</accession>
<dbReference type="InterPro" id="IPR050108">
    <property type="entry name" value="CDK"/>
</dbReference>
<dbReference type="PANTHER" id="PTHR24056">
    <property type="entry name" value="CELL DIVISION PROTEIN KINASE"/>
    <property type="match status" value="1"/>
</dbReference>
<comment type="caution">
    <text evidence="15">The sequence shown here is derived from an EMBL/GenBank/DDBJ whole genome shotgun (WGS) entry which is preliminary data.</text>
</comment>
<comment type="similarity">
    <text evidence="1">Belongs to the protein kinase superfamily. CMGC Ser/Thr protein kinase family. CDC2/CDKX subfamily.</text>
</comment>
<dbReference type="GO" id="GO:0004693">
    <property type="term" value="F:cyclin-dependent protein serine/threonine kinase activity"/>
    <property type="evidence" value="ECO:0007669"/>
    <property type="project" value="UniProtKB-EC"/>
</dbReference>
<dbReference type="AlphaFoldDB" id="A0A212CS52"/>
<evidence type="ECO:0000256" key="9">
    <source>
        <dbReference type="ARBA" id="ARBA00035720"/>
    </source>
</evidence>
<dbReference type="Gene3D" id="3.30.200.20">
    <property type="entry name" value="Phosphorylase Kinase, domain 1"/>
    <property type="match status" value="1"/>
</dbReference>
<dbReference type="PROSITE" id="PS50011">
    <property type="entry name" value="PROTEIN_KINASE_DOM"/>
    <property type="match status" value="1"/>
</dbReference>
<evidence type="ECO:0000256" key="1">
    <source>
        <dbReference type="ARBA" id="ARBA00006485"/>
    </source>
</evidence>